<gene>
    <name evidence="6" type="ORF">LCGC14_0985710</name>
</gene>
<evidence type="ECO:0000256" key="2">
    <source>
        <dbReference type="ARBA" id="ARBA00022448"/>
    </source>
</evidence>
<name>A0A0F9QQN4_9ZZZZ</name>
<evidence type="ECO:0000256" key="1">
    <source>
        <dbReference type="ARBA" id="ARBA00005417"/>
    </source>
</evidence>
<organism evidence="6">
    <name type="scientific">marine sediment metagenome</name>
    <dbReference type="NCBI Taxonomy" id="412755"/>
    <lineage>
        <taxon>unclassified sequences</taxon>
        <taxon>metagenomes</taxon>
        <taxon>ecological metagenomes</taxon>
    </lineage>
</organism>
<keyword evidence="4" id="KW-0067">ATP-binding</keyword>
<reference evidence="6" key="1">
    <citation type="journal article" date="2015" name="Nature">
        <title>Complex archaea that bridge the gap between prokaryotes and eukaryotes.</title>
        <authorList>
            <person name="Spang A."/>
            <person name="Saw J.H."/>
            <person name="Jorgensen S.L."/>
            <person name="Zaremba-Niedzwiedzka K."/>
            <person name="Martijn J."/>
            <person name="Lind A.E."/>
            <person name="van Eijk R."/>
            <person name="Schleper C."/>
            <person name="Guy L."/>
            <person name="Ettema T.J."/>
        </authorList>
    </citation>
    <scope>NUCLEOTIDE SEQUENCE</scope>
</reference>
<dbReference type="Pfam" id="PF00005">
    <property type="entry name" value="ABC_tran"/>
    <property type="match status" value="1"/>
</dbReference>
<keyword evidence="3" id="KW-0547">Nucleotide-binding</keyword>
<keyword evidence="2" id="KW-0813">Transport</keyword>
<protein>
    <recommendedName>
        <fullName evidence="5">ABC transporter domain-containing protein</fullName>
    </recommendedName>
</protein>
<dbReference type="Gene3D" id="3.40.50.300">
    <property type="entry name" value="P-loop containing nucleotide triphosphate hydrolases"/>
    <property type="match status" value="1"/>
</dbReference>
<dbReference type="EMBL" id="LAZR01003709">
    <property type="protein sequence ID" value="KKN15476.1"/>
    <property type="molecule type" value="Genomic_DNA"/>
</dbReference>
<dbReference type="InterPro" id="IPR050763">
    <property type="entry name" value="ABC_transporter_ATP-binding"/>
</dbReference>
<evidence type="ECO:0000259" key="5">
    <source>
        <dbReference type="PROSITE" id="PS50893"/>
    </source>
</evidence>
<dbReference type="AlphaFoldDB" id="A0A0F9QQN4"/>
<dbReference type="GO" id="GO:0016887">
    <property type="term" value="F:ATP hydrolysis activity"/>
    <property type="evidence" value="ECO:0007669"/>
    <property type="project" value="InterPro"/>
</dbReference>
<dbReference type="SUPFAM" id="SSF52540">
    <property type="entry name" value="P-loop containing nucleoside triphosphate hydrolases"/>
    <property type="match status" value="2"/>
</dbReference>
<evidence type="ECO:0000313" key="6">
    <source>
        <dbReference type="EMBL" id="KKN15476.1"/>
    </source>
</evidence>
<dbReference type="GO" id="GO:0005524">
    <property type="term" value="F:ATP binding"/>
    <property type="evidence" value="ECO:0007669"/>
    <property type="project" value="UniProtKB-KW"/>
</dbReference>
<comment type="similarity">
    <text evidence="1">Belongs to the ABC transporter superfamily.</text>
</comment>
<proteinExistence type="inferred from homology"/>
<evidence type="ECO:0000256" key="3">
    <source>
        <dbReference type="ARBA" id="ARBA00022741"/>
    </source>
</evidence>
<dbReference type="InterPro" id="IPR003439">
    <property type="entry name" value="ABC_transporter-like_ATP-bd"/>
</dbReference>
<accession>A0A0F9QQN4</accession>
<dbReference type="PROSITE" id="PS50893">
    <property type="entry name" value="ABC_TRANSPORTER_2"/>
    <property type="match status" value="1"/>
</dbReference>
<dbReference type="InterPro" id="IPR003593">
    <property type="entry name" value="AAA+_ATPase"/>
</dbReference>
<dbReference type="SMART" id="SM00382">
    <property type="entry name" value="AAA"/>
    <property type="match status" value="1"/>
</dbReference>
<evidence type="ECO:0000256" key="4">
    <source>
        <dbReference type="ARBA" id="ARBA00022840"/>
    </source>
</evidence>
<sequence length="369" mass="42591">MKKSLSKYQDFLKSKVIQNHSTGFKVNIEDLNSMLFDWQKVLVEWALYKGQGALFEDCGLGKTIQQLEWANQIVKKENKPVLILTPLAVSQQTVKEGEKFGLLGPNGAGKTTMVSILTTLIQPTSGYAIIDGFNILKKPNAIKQNIALMLGNEMIYYRTTGYANLKFFCKIYQIKNWKNKIEKLAQELGLEKWIHEYVEKYSTGMKMKLALCRVLIIDPKIMFLDEPTLGLDVRFINFIVEKLKSLDKTIFLTSHNLNLIEKVCDKFAFIKDGSIVLMESKEELKSLFQRKAQIVIVVDKNNQLIKSLEKEEFINDIEVIINENNQEITVSLKDRKNYRDLFSILKDHDVIKIYEKDLSIEDIFLKTID</sequence>
<dbReference type="PANTHER" id="PTHR42711:SF5">
    <property type="entry name" value="ABC TRANSPORTER ATP-BINDING PROTEIN NATA"/>
    <property type="match status" value="1"/>
</dbReference>
<feature type="domain" description="ABC transporter" evidence="5">
    <location>
        <begin position="68"/>
        <end position="297"/>
    </location>
</feature>
<dbReference type="InterPro" id="IPR027417">
    <property type="entry name" value="P-loop_NTPase"/>
</dbReference>
<dbReference type="PANTHER" id="PTHR42711">
    <property type="entry name" value="ABC TRANSPORTER ATP-BINDING PROTEIN"/>
    <property type="match status" value="1"/>
</dbReference>
<comment type="caution">
    <text evidence="6">The sequence shown here is derived from an EMBL/GenBank/DDBJ whole genome shotgun (WGS) entry which is preliminary data.</text>
</comment>